<dbReference type="Proteomes" id="UP000268093">
    <property type="component" value="Unassembled WGS sequence"/>
</dbReference>
<proteinExistence type="predicted"/>
<name>A0A433DDM0_9FUNG</name>
<gene>
    <name evidence="1" type="ORF">BC936DRAFT_143582</name>
</gene>
<comment type="caution">
    <text evidence="1">The sequence shown here is derived from an EMBL/GenBank/DDBJ whole genome shotgun (WGS) entry which is preliminary data.</text>
</comment>
<keyword evidence="2" id="KW-1185">Reference proteome</keyword>
<evidence type="ECO:0000313" key="1">
    <source>
        <dbReference type="EMBL" id="RUP48950.1"/>
    </source>
</evidence>
<organism evidence="1 2">
    <name type="scientific">Jimgerdemannia flammicorona</name>
    <dbReference type="NCBI Taxonomy" id="994334"/>
    <lineage>
        <taxon>Eukaryota</taxon>
        <taxon>Fungi</taxon>
        <taxon>Fungi incertae sedis</taxon>
        <taxon>Mucoromycota</taxon>
        <taxon>Mucoromycotina</taxon>
        <taxon>Endogonomycetes</taxon>
        <taxon>Endogonales</taxon>
        <taxon>Endogonaceae</taxon>
        <taxon>Jimgerdemannia</taxon>
    </lineage>
</organism>
<evidence type="ECO:0000313" key="2">
    <source>
        <dbReference type="Proteomes" id="UP000268093"/>
    </source>
</evidence>
<sequence>MSRWKLLRIWRPGSGVGERVFSEATQHTPIRPQLASGILVNNIGRFFVVLDKAERVAKDRQGASRFEDALGLIEELGMVKPMERLTRGDDVDTGVSKGESLGGSLLVVNVWFLNGVGEHLLEWD</sequence>
<protein>
    <submittedName>
        <fullName evidence="1">Uncharacterized protein</fullName>
    </submittedName>
</protein>
<accession>A0A433DDM0</accession>
<reference evidence="1 2" key="1">
    <citation type="journal article" date="2018" name="New Phytol.">
        <title>Phylogenomics of Endogonaceae and evolution of mycorrhizas within Mucoromycota.</title>
        <authorList>
            <person name="Chang Y."/>
            <person name="Desiro A."/>
            <person name="Na H."/>
            <person name="Sandor L."/>
            <person name="Lipzen A."/>
            <person name="Clum A."/>
            <person name="Barry K."/>
            <person name="Grigoriev I.V."/>
            <person name="Martin F.M."/>
            <person name="Stajich J.E."/>
            <person name="Smith M.E."/>
            <person name="Bonito G."/>
            <person name="Spatafora J.W."/>
        </authorList>
    </citation>
    <scope>NUCLEOTIDE SEQUENCE [LARGE SCALE GENOMIC DNA]</scope>
    <source>
        <strain evidence="1 2">GMNB39</strain>
    </source>
</reference>
<dbReference type="AlphaFoldDB" id="A0A433DDM0"/>
<dbReference type="EMBL" id="RBNI01002744">
    <property type="protein sequence ID" value="RUP48950.1"/>
    <property type="molecule type" value="Genomic_DNA"/>
</dbReference>